<dbReference type="AlphaFoldDB" id="A0A350HAM9"/>
<keyword evidence="2" id="KW-0067">ATP-binding</keyword>
<comment type="caution">
    <text evidence="5">The sequence shown here is derived from an EMBL/GenBank/DDBJ whole genome shotgun (WGS) entry which is preliminary data.</text>
</comment>
<evidence type="ECO:0000256" key="3">
    <source>
        <dbReference type="ARBA" id="ARBA00023125"/>
    </source>
</evidence>
<proteinExistence type="predicted"/>
<organism evidence="5 6">
    <name type="scientific">candidate division WOR-3 bacterium</name>
    <dbReference type="NCBI Taxonomy" id="2052148"/>
    <lineage>
        <taxon>Bacteria</taxon>
        <taxon>Bacteria division WOR-3</taxon>
    </lineage>
</organism>
<keyword evidence="1" id="KW-0547">Nucleotide-binding</keyword>
<dbReference type="InterPro" id="IPR027417">
    <property type="entry name" value="P-loop_NTPase"/>
</dbReference>
<evidence type="ECO:0000313" key="5">
    <source>
        <dbReference type="EMBL" id="HAV92595.1"/>
    </source>
</evidence>
<sequence>MINIPDIRSEERFMQMLVQTSGRAGRRERQGVIVVECGPSSLHLKDFIENLDYMRFIEEELLRRREHGFPPFKRMLKIMHKNRERERAFDNLTKIYEQLKEHENKKFRVLPPGFNYVEKINNLYRTEMFVIYSDLAYAKEAVKSLKNLDFEFYVDNDTL</sequence>
<dbReference type="GO" id="GO:0006302">
    <property type="term" value="P:double-strand break repair"/>
    <property type="evidence" value="ECO:0007669"/>
    <property type="project" value="TreeGrafter"/>
</dbReference>
<evidence type="ECO:0000256" key="1">
    <source>
        <dbReference type="ARBA" id="ARBA00022741"/>
    </source>
</evidence>
<evidence type="ECO:0000256" key="2">
    <source>
        <dbReference type="ARBA" id="ARBA00022840"/>
    </source>
</evidence>
<dbReference type="GO" id="GO:0006310">
    <property type="term" value="P:DNA recombination"/>
    <property type="evidence" value="ECO:0007669"/>
    <property type="project" value="TreeGrafter"/>
</dbReference>
<dbReference type="Proteomes" id="UP000264062">
    <property type="component" value="Unassembled WGS sequence"/>
</dbReference>
<dbReference type="EMBL" id="DMZY01000158">
    <property type="protein sequence ID" value="HAV92595.1"/>
    <property type="molecule type" value="Genomic_DNA"/>
</dbReference>
<dbReference type="GO" id="GO:0003677">
    <property type="term" value="F:DNA binding"/>
    <property type="evidence" value="ECO:0007669"/>
    <property type="project" value="UniProtKB-KW"/>
</dbReference>
<evidence type="ECO:0000313" key="6">
    <source>
        <dbReference type="Proteomes" id="UP000264062"/>
    </source>
</evidence>
<dbReference type="PANTHER" id="PTHR30580:SF0">
    <property type="entry name" value="PRIMOSOMAL PROTEIN N"/>
    <property type="match status" value="1"/>
</dbReference>
<dbReference type="GO" id="GO:0043138">
    <property type="term" value="F:3'-5' DNA helicase activity"/>
    <property type="evidence" value="ECO:0007669"/>
    <property type="project" value="TreeGrafter"/>
</dbReference>
<protein>
    <recommendedName>
        <fullName evidence="4">Primosomal protein N C-terminal domain-containing protein</fullName>
    </recommendedName>
</protein>
<evidence type="ECO:0000259" key="4">
    <source>
        <dbReference type="Pfam" id="PF18074"/>
    </source>
</evidence>
<accession>A0A350HAM9</accession>
<gene>
    <name evidence="5" type="ORF">DCW38_05380</name>
</gene>
<feature type="domain" description="Primosomal protein N C-terminal" evidence="4">
    <location>
        <begin position="71"/>
        <end position="146"/>
    </location>
</feature>
<dbReference type="InterPro" id="IPR041236">
    <property type="entry name" value="PriA_C"/>
</dbReference>
<dbReference type="PANTHER" id="PTHR30580">
    <property type="entry name" value="PRIMOSOMAL PROTEIN N"/>
    <property type="match status" value="1"/>
</dbReference>
<keyword evidence="3" id="KW-0238">DNA-binding</keyword>
<name>A0A350HAM9_UNCW3</name>
<dbReference type="SUPFAM" id="SSF52540">
    <property type="entry name" value="P-loop containing nucleoside triphosphate hydrolases"/>
    <property type="match status" value="1"/>
</dbReference>
<reference evidence="5 6" key="1">
    <citation type="journal article" date="2018" name="Nat. Biotechnol.">
        <title>A standardized bacterial taxonomy based on genome phylogeny substantially revises the tree of life.</title>
        <authorList>
            <person name="Parks D.H."/>
            <person name="Chuvochina M."/>
            <person name="Waite D.W."/>
            <person name="Rinke C."/>
            <person name="Skarshewski A."/>
            <person name="Chaumeil P.A."/>
            <person name="Hugenholtz P."/>
        </authorList>
    </citation>
    <scope>NUCLEOTIDE SEQUENCE [LARGE SCALE GENOMIC DNA]</scope>
    <source>
        <strain evidence="5">UBA9956</strain>
    </source>
</reference>
<dbReference type="GO" id="GO:0006270">
    <property type="term" value="P:DNA replication initiation"/>
    <property type="evidence" value="ECO:0007669"/>
    <property type="project" value="TreeGrafter"/>
</dbReference>
<dbReference type="GO" id="GO:0005524">
    <property type="term" value="F:ATP binding"/>
    <property type="evidence" value="ECO:0007669"/>
    <property type="project" value="UniProtKB-KW"/>
</dbReference>
<dbReference type="Pfam" id="PF18074">
    <property type="entry name" value="PriA_C"/>
    <property type="match status" value="1"/>
</dbReference>
<dbReference type="Gene3D" id="3.40.50.300">
    <property type="entry name" value="P-loop containing nucleotide triphosphate hydrolases"/>
    <property type="match status" value="1"/>
</dbReference>